<dbReference type="EMBL" id="BMJA01000001">
    <property type="protein sequence ID" value="GGA24985.1"/>
    <property type="molecule type" value="Genomic_DNA"/>
</dbReference>
<sequence length="298" mass="33452">MSREGIYYAGRVLKLGSLNQQMLMGAIRSPASIKYRENAWTFTDVVESSPPGAYIYGRLSKYAPEGEVGIVDEASKSEKKMPEPNLLVASSPFIYIPEHSGVAFLGVSGSIEPWIFSRRFSQIIEKTYDNFFVDCEITFVTDLKTFSNKISALDGIFKIEARISPPNPLFGPLWKRLEEYLRGRNVDKMTIVEDAPLKHVLKTELPELVKEASEQTSERPFEPGHPVSIGDAAILMAADGYGVGRIRGKSGDETVVIKTSETTVNFTFSKTPEPYELYVRVLEIFNKIKDDRHMEHGE</sequence>
<evidence type="ECO:0000313" key="1">
    <source>
        <dbReference type="EMBL" id="GGA24985.1"/>
    </source>
</evidence>
<dbReference type="RefSeq" id="WP_229720650.1">
    <property type="nucleotide sequence ID" value="NZ_BMJA01000001.1"/>
</dbReference>
<reference evidence="2" key="1">
    <citation type="journal article" date="2019" name="Int. J. Syst. Evol. Microbiol.">
        <title>The Global Catalogue of Microorganisms (GCM) 10K type strain sequencing project: providing services to taxonomists for standard genome sequencing and annotation.</title>
        <authorList>
            <consortium name="The Broad Institute Genomics Platform"/>
            <consortium name="The Broad Institute Genome Sequencing Center for Infectious Disease"/>
            <person name="Wu L."/>
            <person name="Ma J."/>
        </authorList>
    </citation>
    <scope>NUCLEOTIDE SEQUENCE [LARGE SCALE GENOMIC DNA]</scope>
    <source>
        <strain evidence="2">CGMCC 1.15439</strain>
    </source>
</reference>
<protein>
    <submittedName>
        <fullName evidence="1">Uncharacterized protein</fullName>
    </submittedName>
</protein>
<gene>
    <name evidence="1" type="ORF">GCM10010981_11840</name>
</gene>
<dbReference type="Proteomes" id="UP000620046">
    <property type="component" value="Unassembled WGS sequence"/>
</dbReference>
<name>A0ABQ1FRA2_9GAMM</name>
<comment type="caution">
    <text evidence="1">The sequence shown here is derived from an EMBL/GenBank/DDBJ whole genome shotgun (WGS) entry which is preliminary data.</text>
</comment>
<dbReference type="Pfam" id="PF15931">
    <property type="entry name" value="DUF4747"/>
    <property type="match status" value="1"/>
</dbReference>
<proteinExistence type="predicted"/>
<keyword evidence="2" id="KW-1185">Reference proteome</keyword>
<accession>A0ABQ1FRA2</accession>
<dbReference type="InterPro" id="IPR031832">
    <property type="entry name" value="DUF4747"/>
</dbReference>
<evidence type="ECO:0000313" key="2">
    <source>
        <dbReference type="Proteomes" id="UP000620046"/>
    </source>
</evidence>
<organism evidence="1 2">
    <name type="scientific">Dyella nitratireducens</name>
    <dbReference type="NCBI Taxonomy" id="1849580"/>
    <lineage>
        <taxon>Bacteria</taxon>
        <taxon>Pseudomonadati</taxon>
        <taxon>Pseudomonadota</taxon>
        <taxon>Gammaproteobacteria</taxon>
        <taxon>Lysobacterales</taxon>
        <taxon>Rhodanobacteraceae</taxon>
        <taxon>Dyella</taxon>
    </lineage>
</organism>